<dbReference type="OrthoDB" id="9807558at2"/>
<sequence>MKAKLLVINEIGAINRVLRLVSLLSDYPHLNAKQAADLLGWPVSSTHRLLRKLADLEFAQQTDKGNFSAGMELYRIVGRLSGKMPFAEIAEPLLAALTAQFNETSMLTILERRQLRMYTALAASPQDPMRYVVELNRRAPLVWGAAGRALLAHLGQDEIETAITTCDTPNIRGEVLDEAEIRGALEETVRKGFAMTRSHRTLNSIGVAVPFFGSQGDVIGSVGFQIPSFRFRDEQTDGLVKALTQTASIIAQQIGAKPSF</sequence>
<keyword evidence="1" id="KW-0805">Transcription regulation</keyword>
<evidence type="ECO:0000259" key="5">
    <source>
        <dbReference type="PROSITE" id="PS51078"/>
    </source>
</evidence>
<accession>A0A370L1C5</accession>
<dbReference type="PANTHER" id="PTHR30136">
    <property type="entry name" value="HELIX-TURN-HELIX TRANSCRIPTIONAL REGULATOR, ICLR FAMILY"/>
    <property type="match status" value="1"/>
</dbReference>
<dbReference type="GO" id="GO:0003677">
    <property type="term" value="F:DNA binding"/>
    <property type="evidence" value="ECO:0007669"/>
    <property type="project" value="UniProtKB-KW"/>
</dbReference>
<dbReference type="Proteomes" id="UP000255207">
    <property type="component" value="Unassembled WGS sequence"/>
</dbReference>
<dbReference type="RefSeq" id="WP_114831680.1">
    <property type="nucleotide sequence ID" value="NZ_QQTO01000011.1"/>
</dbReference>
<dbReference type="InterPro" id="IPR036388">
    <property type="entry name" value="WH-like_DNA-bd_sf"/>
</dbReference>
<dbReference type="InterPro" id="IPR036390">
    <property type="entry name" value="WH_DNA-bd_sf"/>
</dbReference>
<evidence type="ECO:0000259" key="4">
    <source>
        <dbReference type="PROSITE" id="PS51077"/>
    </source>
</evidence>
<dbReference type="SUPFAM" id="SSF46785">
    <property type="entry name" value="Winged helix' DNA-binding domain"/>
    <property type="match status" value="1"/>
</dbReference>
<dbReference type="Pfam" id="PF01614">
    <property type="entry name" value="IclR_C"/>
    <property type="match status" value="1"/>
</dbReference>
<reference evidence="7" key="1">
    <citation type="submission" date="2018-07" db="EMBL/GenBank/DDBJ databases">
        <authorList>
            <person name="Safronova V.I."/>
            <person name="Chirak E.R."/>
            <person name="Sazanova A.L."/>
        </authorList>
    </citation>
    <scope>NUCLEOTIDE SEQUENCE [LARGE SCALE GENOMIC DNA]</scope>
    <source>
        <strain evidence="7">RCAM04685</strain>
    </source>
</reference>
<dbReference type="PROSITE" id="PS51077">
    <property type="entry name" value="HTH_ICLR"/>
    <property type="match status" value="1"/>
</dbReference>
<keyword evidence="3" id="KW-0804">Transcription</keyword>
<keyword evidence="7" id="KW-1185">Reference proteome</keyword>
<proteinExistence type="predicted"/>
<feature type="domain" description="IclR-ED" evidence="5">
    <location>
        <begin position="72"/>
        <end position="256"/>
    </location>
</feature>
<name>A0A370L1C5_9HYPH</name>
<gene>
    <name evidence="6" type="ORF">DWE98_23140</name>
</gene>
<dbReference type="AlphaFoldDB" id="A0A370L1C5"/>
<dbReference type="SMART" id="SM00346">
    <property type="entry name" value="HTH_ICLR"/>
    <property type="match status" value="1"/>
</dbReference>
<evidence type="ECO:0008006" key="8">
    <source>
        <dbReference type="Google" id="ProtNLM"/>
    </source>
</evidence>
<dbReference type="GO" id="GO:0045892">
    <property type="term" value="P:negative regulation of DNA-templated transcription"/>
    <property type="evidence" value="ECO:0007669"/>
    <property type="project" value="TreeGrafter"/>
</dbReference>
<protein>
    <recommendedName>
        <fullName evidence="8">IclR family transcriptional regulator</fullName>
    </recommendedName>
</protein>
<dbReference type="GO" id="GO:0003700">
    <property type="term" value="F:DNA-binding transcription factor activity"/>
    <property type="evidence" value="ECO:0007669"/>
    <property type="project" value="TreeGrafter"/>
</dbReference>
<evidence type="ECO:0000256" key="1">
    <source>
        <dbReference type="ARBA" id="ARBA00023015"/>
    </source>
</evidence>
<evidence type="ECO:0000256" key="3">
    <source>
        <dbReference type="ARBA" id="ARBA00023163"/>
    </source>
</evidence>
<dbReference type="InterPro" id="IPR029016">
    <property type="entry name" value="GAF-like_dom_sf"/>
</dbReference>
<dbReference type="PROSITE" id="PS51078">
    <property type="entry name" value="ICLR_ED"/>
    <property type="match status" value="1"/>
</dbReference>
<dbReference type="Pfam" id="PF09339">
    <property type="entry name" value="HTH_IclR"/>
    <property type="match status" value="1"/>
</dbReference>
<comment type="caution">
    <text evidence="6">The sequence shown here is derived from an EMBL/GenBank/DDBJ whole genome shotgun (WGS) entry which is preliminary data.</text>
</comment>
<keyword evidence="2" id="KW-0238">DNA-binding</keyword>
<dbReference type="InterPro" id="IPR014757">
    <property type="entry name" value="Tscrpt_reg_IclR_C"/>
</dbReference>
<dbReference type="EMBL" id="QQTP01000016">
    <property type="protein sequence ID" value="RDJ20642.1"/>
    <property type="molecule type" value="Genomic_DNA"/>
</dbReference>
<dbReference type="PANTHER" id="PTHR30136:SF24">
    <property type="entry name" value="HTH-TYPE TRANSCRIPTIONAL REPRESSOR ALLR"/>
    <property type="match status" value="1"/>
</dbReference>
<evidence type="ECO:0000313" key="6">
    <source>
        <dbReference type="EMBL" id="RDJ20642.1"/>
    </source>
</evidence>
<dbReference type="SUPFAM" id="SSF55781">
    <property type="entry name" value="GAF domain-like"/>
    <property type="match status" value="1"/>
</dbReference>
<dbReference type="Gene3D" id="3.30.450.40">
    <property type="match status" value="1"/>
</dbReference>
<feature type="domain" description="HTH iclR-type" evidence="4">
    <location>
        <begin position="11"/>
        <end position="71"/>
    </location>
</feature>
<dbReference type="InterPro" id="IPR050707">
    <property type="entry name" value="HTH_MetabolicPath_Reg"/>
</dbReference>
<dbReference type="Gene3D" id="1.10.10.10">
    <property type="entry name" value="Winged helix-like DNA-binding domain superfamily/Winged helix DNA-binding domain"/>
    <property type="match status" value="1"/>
</dbReference>
<evidence type="ECO:0000313" key="7">
    <source>
        <dbReference type="Proteomes" id="UP000255207"/>
    </source>
</evidence>
<evidence type="ECO:0000256" key="2">
    <source>
        <dbReference type="ARBA" id="ARBA00023125"/>
    </source>
</evidence>
<dbReference type="InterPro" id="IPR005471">
    <property type="entry name" value="Tscrpt_reg_IclR_N"/>
</dbReference>
<organism evidence="6 7">
    <name type="scientific">Bosea caraganae</name>
    <dbReference type="NCBI Taxonomy" id="2763117"/>
    <lineage>
        <taxon>Bacteria</taxon>
        <taxon>Pseudomonadati</taxon>
        <taxon>Pseudomonadota</taxon>
        <taxon>Alphaproteobacteria</taxon>
        <taxon>Hyphomicrobiales</taxon>
        <taxon>Boseaceae</taxon>
        <taxon>Bosea</taxon>
    </lineage>
</organism>